<keyword evidence="3" id="KW-0378">Hydrolase</keyword>
<dbReference type="AlphaFoldDB" id="C8VX14"/>
<dbReference type="InterPro" id="IPR027094">
    <property type="entry name" value="Mitofusin_fam"/>
</dbReference>
<dbReference type="eggNOG" id="COG0699">
    <property type="taxonomic scope" value="Bacteria"/>
</dbReference>
<evidence type="ECO:0000256" key="5">
    <source>
        <dbReference type="ARBA" id="ARBA00023136"/>
    </source>
</evidence>
<dbReference type="GO" id="GO:0016020">
    <property type="term" value="C:membrane"/>
    <property type="evidence" value="ECO:0007669"/>
    <property type="project" value="UniProtKB-SubCell"/>
</dbReference>
<gene>
    <name evidence="7" type="ordered locus">Dtox_1733</name>
</gene>
<evidence type="ECO:0000256" key="2">
    <source>
        <dbReference type="ARBA" id="ARBA00022741"/>
    </source>
</evidence>
<dbReference type="GO" id="GO:0005525">
    <property type="term" value="F:GTP binding"/>
    <property type="evidence" value="ECO:0007669"/>
    <property type="project" value="UniProtKB-KW"/>
</dbReference>
<dbReference type="Proteomes" id="UP000002217">
    <property type="component" value="Chromosome"/>
</dbReference>
<feature type="domain" description="Dynamin N-terminal" evidence="6">
    <location>
        <begin position="373"/>
        <end position="628"/>
    </location>
</feature>
<evidence type="ECO:0000259" key="6">
    <source>
        <dbReference type="Pfam" id="PF00350"/>
    </source>
</evidence>
<proteinExistence type="predicted"/>
<dbReference type="SUPFAM" id="SSF52540">
    <property type="entry name" value="P-loop containing nucleoside triphosphate hydrolases"/>
    <property type="match status" value="2"/>
</dbReference>
<dbReference type="KEGG" id="dae:Dtox_1733"/>
<comment type="subcellular location">
    <subcellularLocation>
        <location evidence="1">Membrane</location>
    </subcellularLocation>
</comment>
<dbReference type="RefSeq" id="WP_015757301.1">
    <property type="nucleotide sequence ID" value="NC_013216.1"/>
</dbReference>
<dbReference type="HOGENOM" id="CLU_315872_0_0_9"/>
<keyword evidence="8" id="KW-1185">Reference proteome</keyword>
<keyword evidence="4" id="KW-0342">GTP-binding</keyword>
<evidence type="ECO:0000313" key="7">
    <source>
        <dbReference type="EMBL" id="ACV62590.1"/>
    </source>
</evidence>
<evidence type="ECO:0000313" key="8">
    <source>
        <dbReference type="Proteomes" id="UP000002217"/>
    </source>
</evidence>
<dbReference type="GO" id="GO:0003924">
    <property type="term" value="F:GTPase activity"/>
    <property type="evidence" value="ECO:0007669"/>
    <property type="project" value="InterPro"/>
</dbReference>
<protein>
    <recommendedName>
        <fullName evidence="6">Dynamin N-terminal domain-containing protein</fullName>
    </recommendedName>
</protein>
<dbReference type="OrthoDB" id="9816479at2"/>
<dbReference type="EMBL" id="CP001720">
    <property type="protein sequence ID" value="ACV62590.1"/>
    <property type="molecule type" value="Genomic_DNA"/>
</dbReference>
<dbReference type="Pfam" id="PF00350">
    <property type="entry name" value="Dynamin_N"/>
    <property type="match status" value="2"/>
</dbReference>
<sequence>MDYINEFLLLSDQLADKFKVELIKPEIVLLGSYNSGKSTLINGLLQTEISPVDIAPSTKGVIRLQYGKAFHAEINYGKLKSRKFKQEKEFLKALSGKNNDPFELAEVYLNNPLLKKMTLVDTPGLDSPFINNRYLIKLIRDADLLLYLFHQRGVEEFNKRWLLQSISCTLFKNISRVSFWINCNLTNFDGTSLEETRIVLQEILPGAAHLHSINTLNKENISLIRLYLETNLAVQVMKQLRQVLVQKDKSLERQVKETFNTFSNGNFLIKYSYLQQTVKELLEFETKLNTAPYTEHLNRLLEDNDKRNTSKTEQNTAIKLTYKKCMNFSEIKEQLLDLLNRIRASCPAGNDRANPHKIIKKLIKKINKERFNIVATGGFSSGKSTFFNALMGEEVLPAENKPTTFALTQISYADHKKAIIYPASQVTLQLYDRIDGKIEPRAGEIKALSDWLTQKQKEIKSVEIFENKRFKNTGNDQYDKIKHDLQLLSGKRNDIYQSINILQNNQTATMHLTLSSKYKTVSAKFFTHRFLTEKVRLTFHQASPMRFELETAAGVKAFQEAITSSNGFRIERIEVYHPAEYLKTSVFVDTPGLDSTHKHHSEITTDYLQNSDIYLIFFNVRHILFNQNISNPIEIILNRIREFLKVDPTAYKKIFFILNFADTLSKNEKQKATQLLQQYITGVNHKLPIYAISSLAALLHKDDGSFRGLLNDIESSVYDYRGKKVLSGYIREIKYILNIIDNIKNAEEMSPITQKTNAENNKSLLTAQLIKYKTETIAEIDRRFIQLESVINKLSSEQDFIGFLTGVKESKTYLSFYKNIIIECLSYFQWAAALNNYIIENCRKAIMLTEQYFPSCSSELPQTLQISPTLKNLCLALEQNRGFFNRVKELEIRSDIKKFILQEQDNIKLGLENWSNQLLKEIDRDSRTTNNSLITKTTAAAPGQILVSTQINYNPALGEFYEKLQDIKNILETGGN</sequence>
<dbReference type="STRING" id="485916.Dtox_1733"/>
<evidence type="ECO:0000256" key="1">
    <source>
        <dbReference type="ARBA" id="ARBA00004370"/>
    </source>
</evidence>
<dbReference type="InterPro" id="IPR045063">
    <property type="entry name" value="Dynamin_N"/>
</dbReference>
<organism evidence="7 8">
    <name type="scientific">Desulfofarcimen acetoxidans (strain ATCC 49208 / DSM 771 / KCTC 5769 / VKM B-1644 / 5575)</name>
    <name type="common">Desulfotomaculum acetoxidans</name>
    <dbReference type="NCBI Taxonomy" id="485916"/>
    <lineage>
        <taxon>Bacteria</taxon>
        <taxon>Bacillati</taxon>
        <taxon>Bacillota</taxon>
        <taxon>Clostridia</taxon>
        <taxon>Eubacteriales</taxon>
        <taxon>Peptococcaceae</taxon>
        <taxon>Desulfofarcimen</taxon>
    </lineage>
</organism>
<dbReference type="PANTHER" id="PTHR10465:SF0">
    <property type="entry name" value="SARCALUMENIN"/>
    <property type="match status" value="1"/>
</dbReference>
<name>C8VX14_DESAS</name>
<accession>C8VX14</accession>
<dbReference type="InterPro" id="IPR027417">
    <property type="entry name" value="P-loop_NTPase"/>
</dbReference>
<dbReference type="Gene3D" id="3.40.50.300">
    <property type="entry name" value="P-loop containing nucleotide triphosphate hydrolases"/>
    <property type="match status" value="2"/>
</dbReference>
<reference evidence="7 8" key="1">
    <citation type="journal article" date="2009" name="Stand. Genomic Sci.">
        <title>Complete genome sequence of Desulfotomaculum acetoxidans type strain (5575).</title>
        <authorList>
            <person name="Spring S."/>
            <person name="Lapidus A."/>
            <person name="Schroder M."/>
            <person name="Gleim D."/>
            <person name="Sims D."/>
            <person name="Meincke L."/>
            <person name="Glavina Del Rio T."/>
            <person name="Tice H."/>
            <person name="Copeland A."/>
            <person name="Cheng J.F."/>
            <person name="Lucas S."/>
            <person name="Chen F."/>
            <person name="Nolan M."/>
            <person name="Bruce D."/>
            <person name="Goodwin L."/>
            <person name="Pitluck S."/>
            <person name="Ivanova N."/>
            <person name="Mavromatis K."/>
            <person name="Mikhailova N."/>
            <person name="Pati A."/>
            <person name="Chen A."/>
            <person name="Palaniappan K."/>
            <person name="Land M."/>
            <person name="Hauser L."/>
            <person name="Chang Y.J."/>
            <person name="Jeffries C.D."/>
            <person name="Chain P."/>
            <person name="Saunders E."/>
            <person name="Brettin T."/>
            <person name="Detter J.C."/>
            <person name="Goker M."/>
            <person name="Bristow J."/>
            <person name="Eisen J.A."/>
            <person name="Markowitz V."/>
            <person name="Hugenholtz P."/>
            <person name="Kyrpides N.C."/>
            <person name="Klenk H.P."/>
            <person name="Han C."/>
        </authorList>
    </citation>
    <scope>NUCLEOTIDE SEQUENCE [LARGE SCALE GENOMIC DNA]</scope>
    <source>
        <strain evidence="8">ATCC 49208 / DSM 771 / VKM B-1644</strain>
    </source>
</reference>
<evidence type="ECO:0000256" key="4">
    <source>
        <dbReference type="ARBA" id="ARBA00023134"/>
    </source>
</evidence>
<dbReference type="PANTHER" id="PTHR10465">
    <property type="entry name" value="TRANSMEMBRANE GTPASE FZO1"/>
    <property type="match status" value="1"/>
</dbReference>
<feature type="domain" description="Dynamin N-terminal" evidence="6">
    <location>
        <begin position="27"/>
        <end position="150"/>
    </location>
</feature>
<keyword evidence="5" id="KW-0472">Membrane</keyword>
<keyword evidence="2" id="KW-0547">Nucleotide-binding</keyword>
<evidence type="ECO:0000256" key="3">
    <source>
        <dbReference type="ARBA" id="ARBA00022801"/>
    </source>
</evidence>